<dbReference type="Proteomes" id="UP000035199">
    <property type="component" value="Chromosome"/>
</dbReference>
<reference evidence="1 2" key="1">
    <citation type="journal article" date="2015" name="Genome Announc.">
        <title>Complete Genome Sequence of the Type Strain Corynebacterium mustelae DSM 45274, Isolated from Various Tissues of a Male Ferret with Lethal Sepsis.</title>
        <authorList>
            <person name="Ruckert C."/>
            <person name="Eimer J."/>
            <person name="Winkler A."/>
            <person name="Tauch A."/>
        </authorList>
    </citation>
    <scope>NUCLEOTIDE SEQUENCE [LARGE SCALE GENOMIC DNA]</scope>
    <source>
        <strain evidence="1 2">DSM 45274</strain>
    </source>
</reference>
<proteinExistence type="predicted"/>
<sequence length="240" mass="27146">MFIMSYDFFLFTPERTDSGEVAVGPRDLAHNLKLLRRYFAETVNSTPELDTVAAQISNDIEQLAARREAILIESASVAGDRIICVPVTYSSRDAARSYLIQIALTHGLGLADASDNFVLLYGDEDPRYHVHAAEWSIPALSRAALEYNFDYIVDNEAVNPYFILTDATDDETFIQTCVEDIDEVSNNHDEVSWRLEYRAGSADDHYGTFVTGGAKVAEMMRYWLDNAPEFAQLDWEKMEF</sequence>
<evidence type="ECO:0000313" key="1">
    <source>
        <dbReference type="EMBL" id="AKK04476.1"/>
    </source>
</evidence>
<gene>
    <name evidence="1" type="ORF">CMUST_00595</name>
</gene>
<dbReference type="EMBL" id="CP011542">
    <property type="protein sequence ID" value="AKK04476.1"/>
    <property type="molecule type" value="Genomic_DNA"/>
</dbReference>
<evidence type="ECO:0000313" key="2">
    <source>
        <dbReference type="Proteomes" id="UP000035199"/>
    </source>
</evidence>
<dbReference type="PATRIC" id="fig|571915.4.peg.123"/>
<name>A0A0G3GTG5_9CORY</name>
<organism evidence="1 2">
    <name type="scientific">Corynebacterium mustelae</name>
    <dbReference type="NCBI Taxonomy" id="571915"/>
    <lineage>
        <taxon>Bacteria</taxon>
        <taxon>Bacillati</taxon>
        <taxon>Actinomycetota</taxon>
        <taxon>Actinomycetes</taxon>
        <taxon>Mycobacteriales</taxon>
        <taxon>Corynebacteriaceae</taxon>
        <taxon>Corynebacterium</taxon>
    </lineage>
</organism>
<keyword evidence="2" id="KW-1185">Reference proteome</keyword>
<protein>
    <submittedName>
        <fullName evidence="1">Uncharacterized protein</fullName>
    </submittedName>
</protein>
<accession>A0A0G3GTG5</accession>
<dbReference type="KEGG" id="cmv:CMUST_00595"/>
<reference evidence="2" key="2">
    <citation type="submission" date="2015-05" db="EMBL/GenBank/DDBJ databases">
        <title>Complete genome sequence of Corynebacterium mustelae DSM 45274, isolated from various tissues of a male ferret with lethal sepsis.</title>
        <authorList>
            <person name="Ruckert C."/>
            <person name="Albersmeier A."/>
            <person name="Winkler A."/>
            <person name="Tauch A."/>
        </authorList>
    </citation>
    <scope>NUCLEOTIDE SEQUENCE [LARGE SCALE GENOMIC DNA]</scope>
    <source>
        <strain evidence="2">DSM 45274</strain>
    </source>
</reference>
<dbReference type="AlphaFoldDB" id="A0A0G3GTG5"/>